<dbReference type="EMBL" id="JAVJIU010000001">
    <property type="protein sequence ID" value="MDR5589462.1"/>
    <property type="molecule type" value="Genomic_DNA"/>
</dbReference>
<organism evidence="2 3">
    <name type="scientific">Christiangramia sediminicola</name>
    <dbReference type="NCBI Taxonomy" id="3073267"/>
    <lineage>
        <taxon>Bacteria</taxon>
        <taxon>Pseudomonadati</taxon>
        <taxon>Bacteroidota</taxon>
        <taxon>Flavobacteriia</taxon>
        <taxon>Flavobacteriales</taxon>
        <taxon>Flavobacteriaceae</taxon>
        <taxon>Christiangramia</taxon>
    </lineage>
</organism>
<feature type="signal peptide" evidence="1">
    <location>
        <begin position="1"/>
        <end position="19"/>
    </location>
</feature>
<protein>
    <recommendedName>
        <fullName evidence="4">TonB-dependent receptor plug domain-containing protein</fullName>
    </recommendedName>
</protein>
<dbReference type="RefSeq" id="WP_309560349.1">
    <property type="nucleotide sequence ID" value="NZ_JAVJIU010000001.1"/>
</dbReference>
<reference evidence="3" key="1">
    <citation type="submission" date="2023-07" db="EMBL/GenBank/DDBJ databases">
        <title>Christiangramia sp. SM2212., a novel bacterium of the family Flavobacteriaceae isolated from the sea sediment.</title>
        <authorList>
            <person name="Wang J."/>
            <person name="Zhang X."/>
        </authorList>
    </citation>
    <scope>NUCLEOTIDE SEQUENCE [LARGE SCALE GENOMIC DNA]</scope>
    <source>
        <strain evidence="3">SM2212</strain>
    </source>
</reference>
<dbReference type="Proteomes" id="UP001257234">
    <property type="component" value="Unassembled WGS sequence"/>
</dbReference>
<name>A0ABU1EM57_9FLAO</name>
<comment type="caution">
    <text evidence="2">The sequence shown here is derived from an EMBL/GenBank/DDBJ whole genome shotgun (WGS) entry which is preliminary data.</text>
</comment>
<evidence type="ECO:0000313" key="2">
    <source>
        <dbReference type="EMBL" id="MDR5589462.1"/>
    </source>
</evidence>
<keyword evidence="3" id="KW-1185">Reference proteome</keyword>
<feature type="chain" id="PRO_5047375257" description="TonB-dependent receptor plug domain-containing protein" evidence="1">
    <location>
        <begin position="20"/>
        <end position="791"/>
    </location>
</feature>
<proteinExistence type="predicted"/>
<keyword evidence="1" id="KW-0732">Signal</keyword>
<evidence type="ECO:0008006" key="4">
    <source>
        <dbReference type="Google" id="ProtNLM"/>
    </source>
</evidence>
<evidence type="ECO:0000313" key="3">
    <source>
        <dbReference type="Proteomes" id="UP001257234"/>
    </source>
</evidence>
<accession>A0ABU1EM57</accession>
<evidence type="ECO:0000256" key="1">
    <source>
        <dbReference type="SAM" id="SignalP"/>
    </source>
</evidence>
<gene>
    <name evidence="2" type="ORF">RE431_02350</name>
</gene>
<sequence>MKKTTILSMLIFASMLSVAQINPKLKEFQNNYSENLSNNAKTVFLHLNKNLVLEKESLWFAGYIYDLKTGRPDSETTNLNISIFNEDGKFLDSKVLYTWSGKASGYLQLKDQKFKPGNYIIRASTSYIDSFEDNHSYTGTFTILGSKKTPKPQPQLNYDLQLLPEGGHLLANVMNTVGVKLLNNHGKGVEFDKGYVLNNDNDTISRFNSNRFGMASFNIQPKPMDGYKVVINMKNGDQVKSPIERAETTGISLASTISSKDVRLSLLTNESTYPDIKDNTFYLGLTKNGKIKTYAFKFPEESLTANFQLKKDSLFSGVNTITVFNETFEPILERLIFNDYDTKRVSISAETTQTKGDSLGLQLSGLENQVSSLSVSILPGKTKAYNAQNNILSKFLLEPYLKGEIENGSYYFSNSISERRRNFDLDLLLLTQGWSKYSWKDSSKNNLNQPELVQGFNIDGKVFENIKNKNQVFIRNEKSGVMEILELEEDKSFALENVFIEDSTEIAIGIIRDRKGKIQKPSISLNITPAKNKSNLDKKIAFFKDNQVQTKEIPQDFISDAEVLDTVNINGIKKSDRKKDFLIAPTTGASSDYIEIDENIARSNLYITDLIQKKFFMVRRTPAGVEITARMPSRIINDGPFPTPQIFLNGARLRDDLNILATLLTSEVKSIYINRAPTAGFGGFNQGGGVIRIKTKTGAERFGSKDNSVAKVTVKNGYQPYKKFYAPKYDSYNNWIFEEYGVIGWFPEINTGQGEPVNLSVLNTLQDELKIYIQGITPDGKLISEELSLNR</sequence>